<gene>
    <name evidence="11" type="ORF">PoB_007491800</name>
</gene>
<keyword evidence="12" id="KW-1185">Reference proteome</keyword>
<evidence type="ECO:0000256" key="1">
    <source>
        <dbReference type="ARBA" id="ARBA00004498"/>
    </source>
</evidence>
<dbReference type="EMBL" id="BLXT01008389">
    <property type="protein sequence ID" value="GFO48413.1"/>
    <property type="molecule type" value="Genomic_DNA"/>
</dbReference>
<keyword evidence="5" id="KW-0732">Signal</keyword>
<comment type="subcellular location">
    <subcellularLocation>
        <location evidence="1">Secreted</location>
        <location evidence="1">Extracellular space</location>
        <location evidence="1">Extracellular matrix</location>
    </subcellularLocation>
</comment>
<sequence>MPDLFKIVWISIYHITTEAFSSASRTTPRLDQSDCQLAGTMKLFNALSVICIALLLLVRMRETAGKRRFKHSYINCRPGYIVQYKMTVHTLWSKEVFPRMYPLYRPPAQWSSLIGRTHGPGYIMWEEGENATEPVKQFAEEGDSSYLDIESRQGYADVLDTFTAPPVHQGVGSTSVMVTLDGTHTRLSFMMKIVPSPDWFIGLSSENLCAEGKWRKQIYADLQPMDAGTDQGLTFTAPNWPHEPFQPIFEITNRNPNHQASSFYYPEYESLPRLAYVELELLSQYRLRRTFSVIGKESENVYETGTRSSNEGESSSGELSESSVEIPDYVADSASAEITTAGLNSEEKTKVASELGDITTGQYRNHYGRGQSLSSAGYEQTSQGRAYSASHRDSTGDWGTRESTTSIAGVMIPALRASRISSSMRNPHGKRKSGRDGEPRGIMSSRSLTEPQFAEVAEELPSTNEVTHCEVTEWTEWTPCSQTCGFGKRQRSRTVVSSPSNGGANCPLLRQESLCGSMRTCQWNHFSFLNKNGRKRRHGHRGFKRY</sequence>
<dbReference type="InterPro" id="IPR000884">
    <property type="entry name" value="TSP1_rpt"/>
</dbReference>
<dbReference type="Pfam" id="PF19028">
    <property type="entry name" value="TSP1_spondin"/>
    <property type="match status" value="1"/>
</dbReference>
<evidence type="ECO:0000313" key="12">
    <source>
        <dbReference type="Proteomes" id="UP000735302"/>
    </source>
</evidence>
<keyword evidence="3" id="KW-0272">Extracellular matrix</keyword>
<dbReference type="InterPro" id="IPR009465">
    <property type="entry name" value="Spondin_N"/>
</dbReference>
<reference evidence="11 12" key="1">
    <citation type="journal article" date="2021" name="Elife">
        <title>Chloroplast acquisition without the gene transfer in kleptoplastic sea slugs, Plakobranchus ocellatus.</title>
        <authorList>
            <person name="Maeda T."/>
            <person name="Takahashi S."/>
            <person name="Yoshida T."/>
            <person name="Shimamura S."/>
            <person name="Takaki Y."/>
            <person name="Nagai Y."/>
            <person name="Toyoda A."/>
            <person name="Suzuki Y."/>
            <person name="Arimoto A."/>
            <person name="Ishii H."/>
            <person name="Satoh N."/>
            <person name="Nishiyama T."/>
            <person name="Hasebe M."/>
            <person name="Maruyama T."/>
            <person name="Minagawa J."/>
            <person name="Obokata J."/>
            <person name="Shigenobu S."/>
        </authorList>
    </citation>
    <scope>NUCLEOTIDE SEQUENCE [LARGE SCALE GENOMIC DNA]</scope>
</reference>
<dbReference type="Pfam" id="PF06468">
    <property type="entry name" value="Spond_N"/>
    <property type="match status" value="1"/>
</dbReference>
<evidence type="ECO:0000256" key="4">
    <source>
        <dbReference type="ARBA" id="ARBA00022723"/>
    </source>
</evidence>
<dbReference type="NCBIfam" id="NF038123">
    <property type="entry name" value="NF038123_dom"/>
    <property type="match status" value="1"/>
</dbReference>
<comment type="caution">
    <text evidence="11">The sequence shown here is derived from an EMBL/GenBank/DDBJ whole genome shotgun (WGS) entry which is preliminary data.</text>
</comment>
<keyword evidence="2" id="KW-0964">Secreted</keyword>
<accession>A0AAV4DWD9</accession>
<dbReference type="Gene3D" id="2.60.40.2130">
    <property type="entry name" value="F-spondin domain"/>
    <property type="match status" value="1"/>
</dbReference>
<proteinExistence type="predicted"/>
<name>A0AAV4DWD9_9GAST</name>
<dbReference type="InterPro" id="IPR036383">
    <property type="entry name" value="TSP1_rpt_sf"/>
</dbReference>
<feature type="region of interest" description="Disordered" evidence="9">
    <location>
        <begin position="300"/>
        <end position="324"/>
    </location>
</feature>
<keyword evidence="4" id="KW-0479">Metal-binding</keyword>
<dbReference type="PANTHER" id="PTHR11311:SF15">
    <property type="entry name" value="SPONDIN-2"/>
    <property type="match status" value="1"/>
</dbReference>
<dbReference type="PROSITE" id="PS51020">
    <property type="entry name" value="SPONDIN"/>
    <property type="match status" value="1"/>
</dbReference>
<feature type="domain" description="Spondin" evidence="10">
    <location>
        <begin position="72"/>
        <end position="259"/>
    </location>
</feature>
<feature type="compositionally biased region" description="Polar residues" evidence="9">
    <location>
        <begin position="371"/>
        <end position="385"/>
    </location>
</feature>
<feature type="region of interest" description="Disordered" evidence="9">
    <location>
        <begin position="361"/>
        <end position="450"/>
    </location>
</feature>
<keyword evidence="8" id="KW-0325">Glycoprotein</keyword>
<dbReference type="GO" id="GO:0007155">
    <property type="term" value="P:cell adhesion"/>
    <property type="evidence" value="ECO:0007669"/>
    <property type="project" value="UniProtKB-KW"/>
</dbReference>
<dbReference type="GO" id="GO:0046872">
    <property type="term" value="F:metal ion binding"/>
    <property type="evidence" value="ECO:0007669"/>
    <property type="project" value="UniProtKB-KW"/>
</dbReference>
<evidence type="ECO:0000259" key="10">
    <source>
        <dbReference type="PROSITE" id="PS51020"/>
    </source>
</evidence>
<dbReference type="Gene3D" id="2.20.100.10">
    <property type="entry name" value="Thrombospondin type-1 (TSP1) repeat"/>
    <property type="match status" value="1"/>
</dbReference>
<keyword evidence="6" id="KW-0130">Cell adhesion</keyword>
<evidence type="ECO:0000256" key="9">
    <source>
        <dbReference type="SAM" id="MobiDB-lite"/>
    </source>
</evidence>
<dbReference type="PANTHER" id="PTHR11311">
    <property type="entry name" value="SPONDIN"/>
    <property type="match status" value="1"/>
</dbReference>
<dbReference type="InterPro" id="IPR051418">
    <property type="entry name" value="Spondin/Thrombospondin_T1"/>
</dbReference>
<evidence type="ECO:0000256" key="8">
    <source>
        <dbReference type="ARBA" id="ARBA00023180"/>
    </source>
</evidence>
<keyword evidence="7" id="KW-1015">Disulfide bond</keyword>
<evidence type="ECO:0000256" key="3">
    <source>
        <dbReference type="ARBA" id="ARBA00022530"/>
    </source>
</evidence>
<evidence type="ECO:0000256" key="2">
    <source>
        <dbReference type="ARBA" id="ARBA00022525"/>
    </source>
</evidence>
<dbReference type="PROSITE" id="PS50092">
    <property type="entry name" value="TSP1"/>
    <property type="match status" value="1"/>
</dbReference>
<feature type="compositionally biased region" description="Low complexity" evidence="9">
    <location>
        <begin position="308"/>
        <end position="324"/>
    </location>
</feature>
<dbReference type="SMART" id="SM00209">
    <property type="entry name" value="TSP1"/>
    <property type="match status" value="1"/>
</dbReference>
<evidence type="ECO:0000256" key="5">
    <source>
        <dbReference type="ARBA" id="ARBA00022729"/>
    </source>
</evidence>
<dbReference type="SUPFAM" id="SSF82895">
    <property type="entry name" value="TSP-1 type 1 repeat"/>
    <property type="match status" value="1"/>
</dbReference>
<dbReference type="Proteomes" id="UP000735302">
    <property type="component" value="Unassembled WGS sequence"/>
</dbReference>
<dbReference type="InterPro" id="IPR038678">
    <property type="entry name" value="Spondin_N_sf"/>
</dbReference>
<dbReference type="InterPro" id="IPR044004">
    <property type="entry name" value="TSP1_spondin_dom"/>
</dbReference>
<evidence type="ECO:0000313" key="11">
    <source>
        <dbReference type="EMBL" id="GFO48413.1"/>
    </source>
</evidence>
<evidence type="ECO:0000256" key="7">
    <source>
        <dbReference type="ARBA" id="ARBA00023157"/>
    </source>
</evidence>
<protein>
    <submittedName>
        <fullName evidence="11">Spondin-2</fullName>
    </submittedName>
</protein>
<organism evidence="11 12">
    <name type="scientific">Plakobranchus ocellatus</name>
    <dbReference type="NCBI Taxonomy" id="259542"/>
    <lineage>
        <taxon>Eukaryota</taxon>
        <taxon>Metazoa</taxon>
        <taxon>Spiralia</taxon>
        <taxon>Lophotrochozoa</taxon>
        <taxon>Mollusca</taxon>
        <taxon>Gastropoda</taxon>
        <taxon>Heterobranchia</taxon>
        <taxon>Euthyneura</taxon>
        <taxon>Panpulmonata</taxon>
        <taxon>Sacoglossa</taxon>
        <taxon>Placobranchoidea</taxon>
        <taxon>Plakobranchidae</taxon>
        <taxon>Plakobranchus</taxon>
    </lineage>
</organism>
<dbReference type="AlphaFoldDB" id="A0AAV4DWD9"/>
<evidence type="ECO:0000256" key="6">
    <source>
        <dbReference type="ARBA" id="ARBA00022889"/>
    </source>
</evidence>